<organism evidence="1 2">
    <name type="scientific">Asterophora parasitica</name>
    <dbReference type="NCBI Taxonomy" id="117018"/>
    <lineage>
        <taxon>Eukaryota</taxon>
        <taxon>Fungi</taxon>
        <taxon>Dikarya</taxon>
        <taxon>Basidiomycota</taxon>
        <taxon>Agaricomycotina</taxon>
        <taxon>Agaricomycetes</taxon>
        <taxon>Agaricomycetidae</taxon>
        <taxon>Agaricales</taxon>
        <taxon>Tricholomatineae</taxon>
        <taxon>Lyophyllaceae</taxon>
        <taxon>Asterophora</taxon>
    </lineage>
</organism>
<evidence type="ECO:0000313" key="1">
    <source>
        <dbReference type="EMBL" id="KAG5641646.1"/>
    </source>
</evidence>
<sequence>MASLPEKETVQFDQRGHTVYDLVLAAESAAVTDAATNFKDDDNVISRSLRDFRDAERIALEMKTPTNERDAQKHSLIRDGYHFVLPGFYDFAACLHLPVLAARAKREVEEGIRLTHTQVAYIFPAAKKATK</sequence>
<dbReference type="AlphaFoldDB" id="A0A9P7G2A5"/>
<evidence type="ECO:0000313" key="2">
    <source>
        <dbReference type="Proteomes" id="UP000775547"/>
    </source>
</evidence>
<reference evidence="1" key="1">
    <citation type="submission" date="2020-07" db="EMBL/GenBank/DDBJ databases">
        <authorList>
            <person name="Nieuwenhuis M."/>
            <person name="Van De Peppel L.J.J."/>
        </authorList>
    </citation>
    <scope>NUCLEOTIDE SEQUENCE</scope>
    <source>
        <strain evidence="1">AP01</strain>
        <tissue evidence="1">Mycelium</tissue>
    </source>
</reference>
<reference evidence="1" key="2">
    <citation type="submission" date="2021-10" db="EMBL/GenBank/DDBJ databases">
        <title>Phylogenomics reveals ancestral predisposition of the termite-cultivated fungus Termitomyces towards a domesticated lifestyle.</title>
        <authorList>
            <person name="Auxier B."/>
            <person name="Grum-Grzhimaylo A."/>
            <person name="Cardenas M.E."/>
            <person name="Lodge J.D."/>
            <person name="Laessoe T."/>
            <person name="Pedersen O."/>
            <person name="Smith M.E."/>
            <person name="Kuyper T.W."/>
            <person name="Franco-Molano E.A."/>
            <person name="Baroni T.J."/>
            <person name="Aanen D.K."/>
        </authorList>
    </citation>
    <scope>NUCLEOTIDE SEQUENCE</scope>
    <source>
        <strain evidence="1">AP01</strain>
        <tissue evidence="1">Mycelium</tissue>
    </source>
</reference>
<keyword evidence="2" id="KW-1185">Reference proteome</keyword>
<dbReference type="EMBL" id="JABCKV010000272">
    <property type="protein sequence ID" value="KAG5641646.1"/>
    <property type="molecule type" value="Genomic_DNA"/>
</dbReference>
<protein>
    <submittedName>
        <fullName evidence="1">Uncharacterized protein</fullName>
    </submittedName>
</protein>
<dbReference type="Proteomes" id="UP000775547">
    <property type="component" value="Unassembled WGS sequence"/>
</dbReference>
<accession>A0A9P7G2A5</accession>
<comment type="caution">
    <text evidence="1">The sequence shown here is derived from an EMBL/GenBank/DDBJ whole genome shotgun (WGS) entry which is preliminary data.</text>
</comment>
<name>A0A9P7G2A5_9AGAR</name>
<gene>
    <name evidence="1" type="ORF">DXG03_004540</name>
</gene>
<proteinExistence type="predicted"/>